<dbReference type="InterPro" id="IPR050546">
    <property type="entry name" value="Glycosyl_Hydrlase_16"/>
</dbReference>
<protein>
    <submittedName>
        <fullName evidence="4">Beta-glucanase (GH16 family)</fullName>
    </submittedName>
</protein>
<dbReference type="InterPro" id="IPR013320">
    <property type="entry name" value="ConA-like_dom_sf"/>
</dbReference>
<dbReference type="SUPFAM" id="SSF49899">
    <property type="entry name" value="Concanavalin A-like lectins/glucanases"/>
    <property type="match status" value="1"/>
</dbReference>
<name>A0A923E387_9ACTO</name>
<dbReference type="GO" id="GO:0005975">
    <property type="term" value="P:carbohydrate metabolic process"/>
    <property type="evidence" value="ECO:0007669"/>
    <property type="project" value="InterPro"/>
</dbReference>
<dbReference type="Gene3D" id="2.60.120.200">
    <property type="match status" value="1"/>
</dbReference>
<dbReference type="Gene3D" id="2.60.120.260">
    <property type="entry name" value="Galactose-binding domain-like"/>
    <property type="match status" value="1"/>
</dbReference>
<gene>
    <name evidence="4" type="ORF">HD592_000300</name>
</gene>
<dbReference type="GO" id="GO:0004553">
    <property type="term" value="F:hydrolase activity, hydrolyzing O-glycosyl compounds"/>
    <property type="evidence" value="ECO:0007669"/>
    <property type="project" value="InterPro"/>
</dbReference>
<sequence length="915" mass="99756">MTTPLKPILAAVAGLSLLLTALPAASSAAEPPLVNVLLGKTPTTNATLLHGDGDSTAPQVAILHPEAATDGDTGFLSDDANVTKILAGKENGDPARLNGFNDWQDVYLQYDLGESRDIAKIRLFRNGYPAAASTFKNVKVEVSDSPDFASPTVLFDTADHRETREAQYAPQIVEPAKGPISARYLRVWQKGHFIENFNGAWSGYSNGVGFREIEVLATAKEGEEVPGTEAPRNLALGRIPYVYGLDPDNIAAISDGTLDGPPAVHNGLGEQWLQFEYRNSYRLSKISLALEPGDYRKITVDVRAAASVPQGRIVYSKTDAHVEQSPIVIDLDDMEISGRAVRFTVEKDAASATKYREIEIWGTGSSYDESAPAYTPPASQYSELVWNDEFDGEAVDEAKWNIIDGMANHGAIYNRGAVRIEKKDGESYLAIRTRNHGTTKDLLDAVHWDRYGNETLSDKVTWSSGRVETKNKFSFENGRMAVRAKPNDSQGIWPAIWMLAQDETGHDEIDVLEYLGQEPWNAWTTNHYGILGLNKASDGRAEVSPVAWSQDFHVFEVEWSPERITWYIDGKRVHSTTAGADLDGMHSRPMFPILETQVNGGWVGDVDTTRQRTKQSSDFLIDWVRVYQTKDQDLVRFDDLAEGGASGEYSISPSSRSEGLVALSDGSAPHEDKDNFFYGGQPRYETSRLAVADGARGEQSLVYEVPGVRDVHLTAYHRTLEHANDTLKDMPHGHSIREGAEGHYDFSVWRSVDGKNWEPATATTVDNFVEPHPAFARTTYDVRGLPEDTRFVKIVFPRSASAARSAGEKAGPGAQDVQLAKVTMLQRRPAAPSPEDPGMPPNGGGAEPQAPHKPSPSDERPAAPPLPDVRAGKAKAVQAKPGSSSLARTGSNAMGITGGALLLLGAGALLRRLRS</sequence>
<dbReference type="AlphaFoldDB" id="A0A923E387"/>
<feature type="compositionally biased region" description="Pro residues" evidence="1">
    <location>
        <begin position="831"/>
        <end position="840"/>
    </location>
</feature>
<keyword evidence="5" id="KW-1185">Reference proteome</keyword>
<dbReference type="PANTHER" id="PTHR10963:SF60">
    <property type="entry name" value="GRAM-NEGATIVE BACTERIA-BINDING PROTEIN 1-RELATED"/>
    <property type="match status" value="1"/>
</dbReference>
<feature type="signal peptide" evidence="2">
    <location>
        <begin position="1"/>
        <end position="28"/>
    </location>
</feature>
<feature type="domain" description="GH16" evidence="3">
    <location>
        <begin position="369"/>
        <end position="632"/>
    </location>
</feature>
<dbReference type="PROSITE" id="PS51762">
    <property type="entry name" value="GH16_2"/>
    <property type="match status" value="1"/>
</dbReference>
<evidence type="ECO:0000313" key="4">
    <source>
        <dbReference type="EMBL" id="MBB6333735.1"/>
    </source>
</evidence>
<feature type="region of interest" description="Disordered" evidence="1">
    <location>
        <begin position="826"/>
        <end position="893"/>
    </location>
</feature>
<evidence type="ECO:0000313" key="5">
    <source>
        <dbReference type="Proteomes" id="UP000617426"/>
    </source>
</evidence>
<evidence type="ECO:0000256" key="1">
    <source>
        <dbReference type="SAM" id="MobiDB-lite"/>
    </source>
</evidence>
<dbReference type="Pfam" id="PF00722">
    <property type="entry name" value="Glyco_hydro_16"/>
    <property type="match status" value="1"/>
</dbReference>
<dbReference type="RefSeq" id="WP_184451413.1">
    <property type="nucleotide sequence ID" value="NZ_JACHMK010000001.1"/>
</dbReference>
<evidence type="ECO:0000256" key="2">
    <source>
        <dbReference type="SAM" id="SignalP"/>
    </source>
</evidence>
<feature type="compositionally biased region" description="Polar residues" evidence="1">
    <location>
        <begin position="881"/>
        <end position="893"/>
    </location>
</feature>
<dbReference type="InterPro" id="IPR000757">
    <property type="entry name" value="Beta-glucanase-like"/>
</dbReference>
<comment type="caution">
    <text evidence="4">The sequence shown here is derived from an EMBL/GenBank/DDBJ whole genome shotgun (WGS) entry which is preliminary data.</text>
</comment>
<dbReference type="PANTHER" id="PTHR10963">
    <property type="entry name" value="GLYCOSYL HYDROLASE-RELATED"/>
    <property type="match status" value="1"/>
</dbReference>
<proteinExistence type="predicted"/>
<accession>A0A923E387</accession>
<dbReference type="EMBL" id="JACHMK010000001">
    <property type="protein sequence ID" value="MBB6333735.1"/>
    <property type="molecule type" value="Genomic_DNA"/>
</dbReference>
<keyword evidence="2" id="KW-0732">Signal</keyword>
<organism evidence="4 5">
    <name type="scientific">Schaalia hyovaginalis</name>
    <dbReference type="NCBI Taxonomy" id="29316"/>
    <lineage>
        <taxon>Bacteria</taxon>
        <taxon>Bacillati</taxon>
        <taxon>Actinomycetota</taxon>
        <taxon>Actinomycetes</taxon>
        <taxon>Actinomycetales</taxon>
        <taxon>Actinomycetaceae</taxon>
        <taxon>Schaalia</taxon>
    </lineage>
</organism>
<evidence type="ECO:0000259" key="3">
    <source>
        <dbReference type="PROSITE" id="PS51762"/>
    </source>
</evidence>
<reference evidence="4" key="1">
    <citation type="submission" date="2020-08" db="EMBL/GenBank/DDBJ databases">
        <title>Sequencing the genomes of 1000 actinobacteria strains.</title>
        <authorList>
            <person name="Klenk H.-P."/>
        </authorList>
    </citation>
    <scope>NUCLEOTIDE SEQUENCE</scope>
    <source>
        <strain evidence="4">DSM 10695</strain>
    </source>
</reference>
<feature type="chain" id="PRO_5037872157" evidence="2">
    <location>
        <begin position="29"/>
        <end position="915"/>
    </location>
</feature>
<dbReference type="Proteomes" id="UP000617426">
    <property type="component" value="Unassembled WGS sequence"/>
</dbReference>
<dbReference type="CDD" id="cd08023">
    <property type="entry name" value="GH16_laminarinase_like"/>
    <property type="match status" value="1"/>
</dbReference>